<dbReference type="AlphaFoldDB" id="A0A1T4P036"/>
<name>A0A1T4P036_9BACT</name>
<dbReference type="Proteomes" id="UP000190367">
    <property type="component" value="Unassembled WGS sequence"/>
</dbReference>
<dbReference type="RefSeq" id="WP_078668402.1">
    <property type="nucleotide sequence ID" value="NZ_FUWZ01000001.1"/>
</dbReference>
<organism evidence="2 3">
    <name type="scientific">Chitinophaga eiseniae</name>
    <dbReference type="NCBI Taxonomy" id="634771"/>
    <lineage>
        <taxon>Bacteria</taxon>
        <taxon>Pseudomonadati</taxon>
        <taxon>Bacteroidota</taxon>
        <taxon>Chitinophagia</taxon>
        <taxon>Chitinophagales</taxon>
        <taxon>Chitinophagaceae</taxon>
        <taxon>Chitinophaga</taxon>
    </lineage>
</organism>
<dbReference type="OrthoDB" id="661558at2"/>
<evidence type="ECO:0000313" key="2">
    <source>
        <dbReference type="EMBL" id="SJZ84791.1"/>
    </source>
</evidence>
<dbReference type="NCBIfam" id="NF033679">
    <property type="entry name" value="DNRLRE_dom"/>
    <property type="match status" value="1"/>
</dbReference>
<dbReference type="EMBL" id="FUWZ01000001">
    <property type="protein sequence ID" value="SJZ84791.1"/>
    <property type="molecule type" value="Genomic_DNA"/>
</dbReference>
<evidence type="ECO:0000256" key="1">
    <source>
        <dbReference type="SAM" id="SignalP"/>
    </source>
</evidence>
<reference evidence="3" key="1">
    <citation type="submission" date="2017-02" db="EMBL/GenBank/DDBJ databases">
        <authorList>
            <person name="Varghese N."/>
            <person name="Submissions S."/>
        </authorList>
    </citation>
    <scope>NUCLEOTIDE SEQUENCE [LARGE SCALE GENOMIC DNA]</scope>
    <source>
        <strain evidence="3">DSM 22224</strain>
    </source>
</reference>
<feature type="signal peptide" evidence="1">
    <location>
        <begin position="1"/>
        <end position="18"/>
    </location>
</feature>
<evidence type="ECO:0000313" key="3">
    <source>
        <dbReference type="Proteomes" id="UP000190367"/>
    </source>
</evidence>
<protein>
    <submittedName>
        <fullName evidence="2">Uncharacterized protein</fullName>
    </submittedName>
</protein>
<keyword evidence="1" id="KW-0732">Signal</keyword>
<dbReference type="STRING" id="634771.SAMN04488128_1011838"/>
<proteinExistence type="predicted"/>
<gene>
    <name evidence="2" type="ORF">SAMN04488128_1011838</name>
</gene>
<sequence length="244" mass="27102">MKFPFLLRLPAFALLAVAAITSCKKDNSSPVANKNQLIEATGKRKPDTLQMISPRGFFEENTGLLFGNANTDGSAYLYRQFIAGNWTVSAVWYTYRSYFVTSVPLPSGDPSLIKSATLMLYSDRNPVGNGNQHDANYGSNNAFFVRRITTPLSMTTMGQFNWFNQPAVTTANQVLVPHTNQTFRDEAVDVTAIVRQLVSDANQMGPLGLMIQLQSEGDHYNIRIFCGSTNVDVARRPTLIIQYN</sequence>
<keyword evidence="3" id="KW-1185">Reference proteome</keyword>
<accession>A0A1T4P036</accession>
<dbReference type="PROSITE" id="PS51257">
    <property type="entry name" value="PROKAR_LIPOPROTEIN"/>
    <property type="match status" value="1"/>
</dbReference>
<feature type="chain" id="PRO_5010520790" evidence="1">
    <location>
        <begin position="19"/>
        <end position="244"/>
    </location>
</feature>